<protein>
    <submittedName>
        <fullName evidence="2">Uncharacterized protein</fullName>
    </submittedName>
</protein>
<evidence type="ECO:0000256" key="1">
    <source>
        <dbReference type="SAM" id="MobiDB-lite"/>
    </source>
</evidence>
<name>A0A165YIU1_9AGAM</name>
<accession>A0A165YIU1</accession>
<dbReference type="AlphaFoldDB" id="A0A165YIU1"/>
<reference evidence="2 3" key="1">
    <citation type="journal article" date="2016" name="Mol. Biol. Evol.">
        <title>Comparative Genomics of Early-Diverging Mushroom-Forming Fungi Provides Insights into the Origins of Lignocellulose Decay Capabilities.</title>
        <authorList>
            <person name="Nagy L.G."/>
            <person name="Riley R."/>
            <person name="Tritt A."/>
            <person name="Adam C."/>
            <person name="Daum C."/>
            <person name="Floudas D."/>
            <person name="Sun H."/>
            <person name="Yadav J.S."/>
            <person name="Pangilinan J."/>
            <person name="Larsson K.H."/>
            <person name="Matsuura K."/>
            <person name="Barry K."/>
            <person name="Labutti K."/>
            <person name="Kuo R."/>
            <person name="Ohm R.A."/>
            <person name="Bhattacharya S.S."/>
            <person name="Shirouzu T."/>
            <person name="Yoshinaga Y."/>
            <person name="Martin F.M."/>
            <person name="Grigoriev I.V."/>
            <person name="Hibbett D.S."/>
        </authorList>
    </citation>
    <scope>NUCLEOTIDE SEQUENCE [LARGE SCALE GENOMIC DNA]</scope>
    <source>
        <strain evidence="2 3">HHB10207 ss-3</strain>
    </source>
</reference>
<evidence type="ECO:0000313" key="2">
    <source>
        <dbReference type="EMBL" id="KZT33294.1"/>
    </source>
</evidence>
<keyword evidence="3" id="KW-1185">Reference proteome</keyword>
<feature type="compositionally biased region" description="Basic and acidic residues" evidence="1">
    <location>
        <begin position="86"/>
        <end position="98"/>
    </location>
</feature>
<evidence type="ECO:0000313" key="3">
    <source>
        <dbReference type="Proteomes" id="UP000076798"/>
    </source>
</evidence>
<feature type="region of interest" description="Disordered" evidence="1">
    <location>
        <begin position="27"/>
        <end position="120"/>
    </location>
</feature>
<dbReference type="Proteomes" id="UP000076798">
    <property type="component" value="Unassembled WGS sequence"/>
</dbReference>
<sequence>MPPGRLHPQPIEDGVRRFAAIPDVLLAKKASPQLRPESADEADSDRRSTPSLRARSEIVQVGCLTPSRQDDTEAPTAHPSSTTPRSRSEECGDDERITQRIFPQRTSEPIEPKSPSTEIKPPTQTIHLEVVREIPARSPTERSKIKCIMVQTADQVILQLDESQARILSHTLNSLFHFHHPNEASVARSHDRASAIPPDITHFLQDPDHPDRTPPVRSARTVRGFHWTLWRETASPGIHDDVRNNSVIPLVKIESSSAGDLYELRYGPDRPQMWVRNLEPSVWTLVPSALSPPVYHPENDEYVLYMKDDASSPSWVKRETRKKYARQLEKLNRMPGNPSV</sequence>
<gene>
    <name evidence="2" type="ORF">SISSUDRAFT_1066253</name>
</gene>
<proteinExistence type="predicted"/>
<dbReference type="EMBL" id="KV428251">
    <property type="protein sequence ID" value="KZT33294.1"/>
    <property type="molecule type" value="Genomic_DNA"/>
</dbReference>
<organism evidence="2 3">
    <name type="scientific">Sistotremastrum suecicum HHB10207 ss-3</name>
    <dbReference type="NCBI Taxonomy" id="1314776"/>
    <lineage>
        <taxon>Eukaryota</taxon>
        <taxon>Fungi</taxon>
        <taxon>Dikarya</taxon>
        <taxon>Basidiomycota</taxon>
        <taxon>Agaricomycotina</taxon>
        <taxon>Agaricomycetes</taxon>
        <taxon>Sistotremastrales</taxon>
        <taxon>Sistotremastraceae</taxon>
        <taxon>Sistotremastrum</taxon>
    </lineage>
</organism>